<accession>A0A0A9H963</accession>
<feature type="compositionally biased region" description="Polar residues" evidence="1">
    <location>
        <begin position="78"/>
        <end position="96"/>
    </location>
</feature>
<evidence type="ECO:0000256" key="1">
    <source>
        <dbReference type="SAM" id="MobiDB-lite"/>
    </source>
</evidence>
<reference evidence="2" key="1">
    <citation type="submission" date="2014-09" db="EMBL/GenBank/DDBJ databases">
        <authorList>
            <person name="Magalhaes I.L.F."/>
            <person name="Oliveira U."/>
            <person name="Santos F.R."/>
            <person name="Vidigal T.H.D.A."/>
            <person name="Brescovit A.D."/>
            <person name="Santos A.J."/>
        </authorList>
    </citation>
    <scope>NUCLEOTIDE SEQUENCE</scope>
    <source>
        <tissue evidence="2">Shoot tissue taken approximately 20 cm above the soil surface</tissue>
    </source>
</reference>
<reference evidence="2" key="2">
    <citation type="journal article" date="2015" name="Data Brief">
        <title>Shoot transcriptome of the giant reed, Arundo donax.</title>
        <authorList>
            <person name="Barrero R.A."/>
            <person name="Guerrero F.D."/>
            <person name="Moolhuijzen P."/>
            <person name="Goolsby J.A."/>
            <person name="Tidwell J."/>
            <person name="Bellgard S.E."/>
            <person name="Bellgard M.I."/>
        </authorList>
    </citation>
    <scope>NUCLEOTIDE SEQUENCE</scope>
    <source>
        <tissue evidence="2">Shoot tissue taken approximately 20 cm above the soil surface</tissue>
    </source>
</reference>
<evidence type="ECO:0000313" key="2">
    <source>
        <dbReference type="EMBL" id="JAE32349.1"/>
    </source>
</evidence>
<name>A0A0A9H963_ARUDO</name>
<feature type="region of interest" description="Disordered" evidence="1">
    <location>
        <begin position="70"/>
        <end position="96"/>
    </location>
</feature>
<organism evidence="2">
    <name type="scientific">Arundo donax</name>
    <name type="common">Giant reed</name>
    <name type="synonym">Donax arundinaceus</name>
    <dbReference type="NCBI Taxonomy" id="35708"/>
    <lineage>
        <taxon>Eukaryota</taxon>
        <taxon>Viridiplantae</taxon>
        <taxon>Streptophyta</taxon>
        <taxon>Embryophyta</taxon>
        <taxon>Tracheophyta</taxon>
        <taxon>Spermatophyta</taxon>
        <taxon>Magnoliopsida</taxon>
        <taxon>Liliopsida</taxon>
        <taxon>Poales</taxon>
        <taxon>Poaceae</taxon>
        <taxon>PACMAD clade</taxon>
        <taxon>Arundinoideae</taxon>
        <taxon>Arundineae</taxon>
        <taxon>Arundo</taxon>
    </lineage>
</organism>
<sequence>MSSSLALLPPAAALTLATLNGGGTYGGAAHRSSAQLTPLKNGCRLMAAAPTVAPSRRAGSLARSAVTRSLAADDTEGSLGNSSARATMLASVTSLS</sequence>
<dbReference type="AlphaFoldDB" id="A0A0A9H963"/>
<protein>
    <submittedName>
        <fullName evidence="2">Uncharacterized protein</fullName>
    </submittedName>
</protein>
<dbReference type="EMBL" id="GBRH01165547">
    <property type="protein sequence ID" value="JAE32349.1"/>
    <property type="molecule type" value="Transcribed_RNA"/>
</dbReference>
<proteinExistence type="predicted"/>